<protein>
    <submittedName>
        <fullName evidence="2">Uncharacterized protein</fullName>
    </submittedName>
</protein>
<accession>A0AC35FX57</accession>
<dbReference type="WBParaSite" id="PS1159_v2.g21773.t1">
    <property type="protein sequence ID" value="PS1159_v2.g21773.t1"/>
    <property type="gene ID" value="PS1159_v2.g21773"/>
</dbReference>
<organism evidence="1 2">
    <name type="scientific">Panagrolaimus sp. PS1159</name>
    <dbReference type="NCBI Taxonomy" id="55785"/>
    <lineage>
        <taxon>Eukaryota</taxon>
        <taxon>Metazoa</taxon>
        <taxon>Ecdysozoa</taxon>
        <taxon>Nematoda</taxon>
        <taxon>Chromadorea</taxon>
        <taxon>Rhabditida</taxon>
        <taxon>Tylenchina</taxon>
        <taxon>Panagrolaimomorpha</taxon>
        <taxon>Panagrolaimoidea</taxon>
        <taxon>Panagrolaimidae</taxon>
        <taxon>Panagrolaimus</taxon>
    </lineage>
</organism>
<dbReference type="Proteomes" id="UP000887580">
    <property type="component" value="Unplaced"/>
</dbReference>
<proteinExistence type="predicted"/>
<evidence type="ECO:0000313" key="1">
    <source>
        <dbReference type="Proteomes" id="UP000887580"/>
    </source>
</evidence>
<sequence length="128" mass="15144">MEKQKEHPNRIFLHDEYLRWEPPEMYVYEELLHFPEIEEEKRIRTSRGDNTMPEHEREKDIPGHHIFYHSDTNEQFDKRNKDLCASRSRIFVSKNGEKGAHAGKKRSYSMISSSSHYTTSAASSSSTR</sequence>
<name>A0AC35FX57_9BILA</name>
<evidence type="ECO:0000313" key="2">
    <source>
        <dbReference type="WBParaSite" id="PS1159_v2.g21773.t1"/>
    </source>
</evidence>
<reference evidence="2" key="1">
    <citation type="submission" date="2022-11" db="UniProtKB">
        <authorList>
            <consortium name="WormBaseParasite"/>
        </authorList>
    </citation>
    <scope>IDENTIFICATION</scope>
</reference>